<organism evidence="2 3">
    <name type="scientific">Nocardioides plantarum</name>
    <dbReference type="NCBI Taxonomy" id="29299"/>
    <lineage>
        <taxon>Bacteria</taxon>
        <taxon>Bacillati</taxon>
        <taxon>Actinomycetota</taxon>
        <taxon>Actinomycetes</taxon>
        <taxon>Propionibacteriales</taxon>
        <taxon>Nocardioidaceae</taxon>
        <taxon>Nocardioides</taxon>
    </lineage>
</organism>
<dbReference type="Proteomes" id="UP001589750">
    <property type="component" value="Unassembled WGS sequence"/>
</dbReference>
<dbReference type="RefSeq" id="WP_170215310.1">
    <property type="nucleotide sequence ID" value="NZ_JBHMDG010000001.1"/>
</dbReference>
<comment type="caution">
    <text evidence="2">The sequence shown here is derived from an EMBL/GenBank/DDBJ whole genome shotgun (WGS) entry which is preliminary data.</text>
</comment>
<feature type="compositionally biased region" description="Basic residues" evidence="1">
    <location>
        <begin position="15"/>
        <end position="29"/>
    </location>
</feature>
<gene>
    <name evidence="2" type="ORF">ACFFRI_00685</name>
</gene>
<keyword evidence="3" id="KW-1185">Reference proteome</keyword>
<evidence type="ECO:0000313" key="3">
    <source>
        <dbReference type="Proteomes" id="UP001589750"/>
    </source>
</evidence>
<name>A0ABV5K462_9ACTN</name>
<accession>A0ABV5K462</accession>
<feature type="region of interest" description="Disordered" evidence="1">
    <location>
        <begin position="1"/>
        <end position="51"/>
    </location>
</feature>
<dbReference type="EMBL" id="JBHMDG010000001">
    <property type="protein sequence ID" value="MFB9311543.1"/>
    <property type="molecule type" value="Genomic_DNA"/>
</dbReference>
<protein>
    <submittedName>
        <fullName evidence="2">Uncharacterized protein</fullName>
    </submittedName>
</protein>
<sequence length="51" mass="5998">MWDQLIQAQGDYRQRATRGRPVRRRRSRRTMPFLPGGAAEGTREGRARTNR</sequence>
<reference evidence="2 3" key="1">
    <citation type="submission" date="2024-09" db="EMBL/GenBank/DDBJ databases">
        <authorList>
            <person name="Sun Q."/>
            <person name="Mori K."/>
        </authorList>
    </citation>
    <scope>NUCLEOTIDE SEQUENCE [LARGE SCALE GENOMIC DNA]</scope>
    <source>
        <strain evidence="2 3">JCM 9626</strain>
    </source>
</reference>
<evidence type="ECO:0000313" key="2">
    <source>
        <dbReference type="EMBL" id="MFB9311543.1"/>
    </source>
</evidence>
<proteinExistence type="predicted"/>
<feature type="compositionally biased region" description="Basic and acidic residues" evidence="1">
    <location>
        <begin position="41"/>
        <end position="51"/>
    </location>
</feature>
<evidence type="ECO:0000256" key="1">
    <source>
        <dbReference type="SAM" id="MobiDB-lite"/>
    </source>
</evidence>